<dbReference type="InterPro" id="IPR047347">
    <property type="entry name" value="YvaQ-like_sensor"/>
</dbReference>
<gene>
    <name evidence="10" type="primary">tsr_1</name>
    <name evidence="10" type="ORF">Talka_00544</name>
</gene>
<dbReference type="Pfam" id="PF12729">
    <property type="entry name" value="4HB_MCP_1"/>
    <property type="match status" value="1"/>
</dbReference>
<feature type="domain" description="HAMP" evidence="9">
    <location>
        <begin position="212"/>
        <end position="264"/>
    </location>
</feature>
<dbReference type="InterPro" id="IPR024478">
    <property type="entry name" value="HlyB_4HB_MCP"/>
</dbReference>
<comment type="caution">
    <text evidence="10">The sequence shown here is derived from an EMBL/GenBank/DDBJ whole genome shotgun (WGS) entry which is preliminary data.</text>
</comment>
<feature type="compositionally biased region" description="Low complexity" evidence="6">
    <location>
        <begin position="560"/>
        <end position="591"/>
    </location>
</feature>
<evidence type="ECO:0000256" key="2">
    <source>
        <dbReference type="ARBA" id="ARBA00022481"/>
    </source>
</evidence>
<feature type="domain" description="Methyl-accepting transducer" evidence="8">
    <location>
        <begin position="269"/>
        <end position="498"/>
    </location>
</feature>
<dbReference type="GO" id="GO:0005886">
    <property type="term" value="C:plasma membrane"/>
    <property type="evidence" value="ECO:0007669"/>
    <property type="project" value="TreeGrafter"/>
</dbReference>
<dbReference type="PANTHER" id="PTHR43531">
    <property type="entry name" value="PROTEIN ICFG"/>
    <property type="match status" value="1"/>
</dbReference>
<dbReference type="GO" id="GO:0004888">
    <property type="term" value="F:transmembrane signaling receptor activity"/>
    <property type="evidence" value="ECO:0007669"/>
    <property type="project" value="InterPro"/>
</dbReference>
<keyword evidence="2" id="KW-0488">Methylation</keyword>
<feature type="transmembrane region" description="Helical" evidence="7">
    <location>
        <begin position="12"/>
        <end position="34"/>
    </location>
</feature>
<comment type="subcellular location">
    <subcellularLocation>
        <location evidence="1">Membrane</location>
    </subcellularLocation>
</comment>
<dbReference type="Proteomes" id="UP000315736">
    <property type="component" value="Unassembled WGS sequence"/>
</dbReference>
<protein>
    <submittedName>
        <fullName evidence="10">Methyl-accepting chemotaxis protein I</fullName>
    </submittedName>
</protein>
<dbReference type="SMART" id="SM00304">
    <property type="entry name" value="HAMP"/>
    <property type="match status" value="1"/>
</dbReference>
<dbReference type="Pfam" id="PF00015">
    <property type="entry name" value="MCPsignal"/>
    <property type="match status" value="1"/>
</dbReference>
<dbReference type="InterPro" id="IPR051310">
    <property type="entry name" value="MCP_chemotaxis"/>
</dbReference>
<dbReference type="AlphaFoldDB" id="A0A554WBD1"/>
<dbReference type="SMART" id="SM00283">
    <property type="entry name" value="MA"/>
    <property type="match status" value="1"/>
</dbReference>
<dbReference type="Gene3D" id="1.10.287.950">
    <property type="entry name" value="Methyl-accepting chemotaxis protein"/>
    <property type="match status" value="1"/>
</dbReference>
<reference evidence="10 11" key="1">
    <citation type="submission" date="2019-07" db="EMBL/GenBank/DDBJ databases">
        <title>Tepidimonas alkaliphilus YIM 72238 draft genome.</title>
        <authorList>
            <person name="Da Costa M.S."/>
            <person name="Froufe H.J.C."/>
            <person name="Egas C."/>
            <person name="Albuquerque L."/>
        </authorList>
    </citation>
    <scope>NUCLEOTIDE SEQUENCE [LARGE SCALE GENOMIC DNA]</scope>
    <source>
        <strain evidence="10 11">YIM 72238</strain>
    </source>
</reference>
<dbReference type="InterPro" id="IPR004089">
    <property type="entry name" value="MCPsignal_dom"/>
</dbReference>
<dbReference type="PRINTS" id="PR00260">
    <property type="entry name" value="CHEMTRNSDUCR"/>
</dbReference>
<feature type="coiled-coil region" evidence="5">
    <location>
        <begin position="469"/>
        <end position="507"/>
    </location>
</feature>
<evidence type="ECO:0000259" key="9">
    <source>
        <dbReference type="PROSITE" id="PS50885"/>
    </source>
</evidence>
<dbReference type="GO" id="GO:0006935">
    <property type="term" value="P:chemotaxis"/>
    <property type="evidence" value="ECO:0007669"/>
    <property type="project" value="InterPro"/>
</dbReference>
<dbReference type="InterPro" id="IPR004090">
    <property type="entry name" value="Chemotax_Me-accpt_rcpt"/>
</dbReference>
<keyword evidence="7" id="KW-1133">Transmembrane helix</keyword>
<proteinExistence type="inferred from homology"/>
<evidence type="ECO:0000256" key="4">
    <source>
        <dbReference type="PROSITE-ProRule" id="PRU00284"/>
    </source>
</evidence>
<dbReference type="RefSeq" id="WP_143889588.1">
    <property type="nucleotide sequence ID" value="NZ_VJNB01000002.1"/>
</dbReference>
<evidence type="ECO:0000256" key="6">
    <source>
        <dbReference type="SAM" id="MobiDB-lite"/>
    </source>
</evidence>
<comment type="similarity">
    <text evidence="3">Belongs to the methyl-accepting chemotaxis (MCP) protein family.</text>
</comment>
<dbReference type="PROSITE" id="PS50111">
    <property type="entry name" value="CHEMOTAXIS_TRANSDUC_2"/>
    <property type="match status" value="1"/>
</dbReference>
<sequence length="601" mass="63100">MAIRDWKIGIRLSLGFGFMMLALLVVLGTAVWSARHVDEHVRRSDALTELARIAEKWPALTRLQVTRTQAVARFGDNPELLNHFQQQIAGTSELVSQLEKQLAERIQISGQVAAFERVRQLRAAQIAARDEVMAAVRAGDMERARALTASRYEPAAEAYLKAQQELADALVAEANTVIDEAREAAELGEKLELIITALALVVGTLVAVSLTRGITRPLREAVTVAGAIAQGDLTQRLHTGRGDEVGELLRALEAMQSALRQAVGRIRGSADSVATAAVQIAQGNQDLSARTESAAASLEQTSASMQQLTDAVRHSAEAARTANQVAQQASDAAQRGGAAVREVIGTMQGIESSSQKIADIIQVIDGIAFQTNILALNAAVEAARAGEAGRGFAVVAGEVRALAQRSAQAAKEIKALIEESVARVQQGSQQVDAAGRTVEEIVQAIQRVADMIGEVTAATTEQSDSIVQVNAAVAQLDQTTQQNAALVEQATAAADSLRQQADELLRVVAQFRTGEQLPVPAGAPASAVRPSLPRGVVRKPAAAPKPLPTPSRREPTLPKPAAASSPRGSGSGPTTTSSPAPSGPGAASARSGADEGDWETF</sequence>
<evidence type="ECO:0000313" key="11">
    <source>
        <dbReference type="Proteomes" id="UP000315736"/>
    </source>
</evidence>
<evidence type="ECO:0000256" key="1">
    <source>
        <dbReference type="ARBA" id="ARBA00004370"/>
    </source>
</evidence>
<evidence type="ECO:0000256" key="7">
    <source>
        <dbReference type="SAM" id="Phobius"/>
    </source>
</evidence>
<dbReference type="InterPro" id="IPR003660">
    <property type="entry name" value="HAMP_dom"/>
</dbReference>
<keyword evidence="7" id="KW-0472">Membrane</keyword>
<feature type="region of interest" description="Disordered" evidence="6">
    <location>
        <begin position="518"/>
        <end position="601"/>
    </location>
</feature>
<evidence type="ECO:0000256" key="3">
    <source>
        <dbReference type="ARBA" id="ARBA00029447"/>
    </source>
</evidence>
<keyword evidence="7" id="KW-0812">Transmembrane</keyword>
<accession>A0A554WBD1</accession>
<dbReference type="Pfam" id="PF00672">
    <property type="entry name" value="HAMP"/>
    <property type="match status" value="1"/>
</dbReference>
<keyword evidence="11" id="KW-1185">Reference proteome</keyword>
<evidence type="ECO:0000256" key="5">
    <source>
        <dbReference type="SAM" id="Coils"/>
    </source>
</evidence>
<dbReference type="PANTHER" id="PTHR43531:SF14">
    <property type="entry name" value="METHYL-ACCEPTING CHEMOTAXIS PROTEIN I-RELATED"/>
    <property type="match status" value="1"/>
</dbReference>
<dbReference type="CDD" id="cd11386">
    <property type="entry name" value="MCP_signal"/>
    <property type="match status" value="1"/>
</dbReference>
<evidence type="ECO:0000313" key="10">
    <source>
        <dbReference type="EMBL" id="TSE20881.1"/>
    </source>
</evidence>
<dbReference type="PROSITE" id="PS50885">
    <property type="entry name" value="HAMP"/>
    <property type="match status" value="1"/>
</dbReference>
<dbReference type="GO" id="GO:0007165">
    <property type="term" value="P:signal transduction"/>
    <property type="evidence" value="ECO:0007669"/>
    <property type="project" value="UniProtKB-KW"/>
</dbReference>
<dbReference type="SUPFAM" id="SSF58104">
    <property type="entry name" value="Methyl-accepting chemotaxis protein (MCP) signaling domain"/>
    <property type="match status" value="1"/>
</dbReference>
<evidence type="ECO:0000259" key="8">
    <source>
        <dbReference type="PROSITE" id="PS50111"/>
    </source>
</evidence>
<keyword evidence="5" id="KW-0175">Coiled coil</keyword>
<keyword evidence="4" id="KW-0807">Transducer</keyword>
<dbReference type="CDD" id="cd19411">
    <property type="entry name" value="MCP2201-like_sensor"/>
    <property type="match status" value="1"/>
</dbReference>
<dbReference type="EMBL" id="VJNB01000002">
    <property type="protein sequence ID" value="TSE20881.1"/>
    <property type="molecule type" value="Genomic_DNA"/>
</dbReference>
<dbReference type="OrthoDB" id="9763018at2"/>
<name>A0A554WBD1_9BURK</name>
<dbReference type="CDD" id="cd06225">
    <property type="entry name" value="HAMP"/>
    <property type="match status" value="1"/>
</dbReference>
<organism evidence="10 11">
    <name type="scientific">Tepidimonas alkaliphilus</name>
    <dbReference type="NCBI Taxonomy" id="2588942"/>
    <lineage>
        <taxon>Bacteria</taxon>
        <taxon>Pseudomonadati</taxon>
        <taxon>Pseudomonadota</taxon>
        <taxon>Betaproteobacteria</taxon>
        <taxon>Burkholderiales</taxon>
        <taxon>Tepidimonas</taxon>
    </lineage>
</organism>
<dbReference type="FunFam" id="1.10.287.950:FF:000001">
    <property type="entry name" value="Methyl-accepting chemotaxis sensory transducer"/>
    <property type="match status" value="1"/>
</dbReference>